<protein>
    <submittedName>
        <fullName evidence="9">Cytochrome P450</fullName>
    </submittedName>
</protein>
<evidence type="ECO:0000256" key="7">
    <source>
        <dbReference type="RuleBase" id="RU000461"/>
    </source>
</evidence>
<dbReference type="OrthoDB" id="1844152at2759"/>
<feature type="transmembrane region" description="Helical" evidence="8">
    <location>
        <begin position="14"/>
        <end position="31"/>
    </location>
</feature>
<comment type="caution">
    <text evidence="9">The sequence shown here is derived from an EMBL/GenBank/DDBJ whole genome shotgun (WGS) entry which is preliminary data.</text>
</comment>
<sequence length="501" mass="55652">MPASLLTTRLGADGIPTAYVLAGVVLAWLVFRTFSAKNLRRIPTEGGPSLPIISFIGLYTFLTSGKEVLQRGYEARKGRTFKVALIDRWLVVLSGKALVEELQKMPDDTVESATAEIFEMHHVFGVDWHKDPVHLPLLRSLTRNLGVVFVDMFEEMETAFRELVPAHNDRWVPVHVSPVFSTIVTRAANRVFVGQPICRDGGYVHMMLHVAEDVTKAVALLTIMPAFLKGLIARKATVIDTRIQQCLDYLRPAIDDRMAMMARFGKEWDKPNDLLQWTIDEVTARNWTPDNIARIILFINFGAIETTSHAIIHALYDIAVRPEVAAALREEAEIAVAEAGWTKAAMTKMRKLDSFLRESQRMNGPTTVSMFRHVLRPVTLSDGTHLPAGTTVVTPTLPTHLDGANYADAGAFDALRFYRAAGVQPALVTTSADYITFGHGKHACPGRFFAANELKAALAYVLVHYDVKPEHDGVRPPNVCNGLTVVPDAHARVLFRKRQTD</sequence>
<dbReference type="PROSITE" id="PS00086">
    <property type="entry name" value="CYTOCHROME_P450"/>
    <property type="match status" value="1"/>
</dbReference>
<proteinExistence type="inferred from homology"/>
<keyword evidence="5 6" id="KW-0408">Iron</keyword>
<feature type="binding site" description="axial binding residue" evidence="6">
    <location>
        <position position="444"/>
    </location>
    <ligand>
        <name>heme</name>
        <dbReference type="ChEBI" id="CHEBI:30413"/>
    </ligand>
    <ligandPart>
        <name>Fe</name>
        <dbReference type="ChEBI" id="CHEBI:18248"/>
    </ligandPart>
</feature>
<dbReference type="GO" id="GO:0004497">
    <property type="term" value="F:monooxygenase activity"/>
    <property type="evidence" value="ECO:0007669"/>
    <property type="project" value="UniProtKB-KW"/>
</dbReference>
<keyword evidence="10" id="KW-1185">Reference proteome</keyword>
<dbReference type="Proteomes" id="UP000703269">
    <property type="component" value="Unassembled WGS sequence"/>
</dbReference>
<organism evidence="9 10">
    <name type="scientific">Phanerochaete sordida</name>
    <dbReference type="NCBI Taxonomy" id="48140"/>
    <lineage>
        <taxon>Eukaryota</taxon>
        <taxon>Fungi</taxon>
        <taxon>Dikarya</taxon>
        <taxon>Basidiomycota</taxon>
        <taxon>Agaricomycotina</taxon>
        <taxon>Agaricomycetes</taxon>
        <taxon>Polyporales</taxon>
        <taxon>Phanerochaetaceae</taxon>
        <taxon>Phanerochaete</taxon>
    </lineage>
</organism>
<dbReference type="EMBL" id="BPQB01000077">
    <property type="protein sequence ID" value="GJE97803.1"/>
    <property type="molecule type" value="Genomic_DNA"/>
</dbReference>
<dbReference type="InterPro" id="IPR001128">
    <property type="entry name" value="Cyt_P450"/>
</dbReference>
<dbReference type="AlphaFoldDB" id="A0A9P3GL03"/>
<dbReference type="PANTHER" id="PTHR46206">
    <property type="entry name" value="CYTOCHROME P450"/>
    <property type="match status" value="1"/>
</dbReference>
<keyword evidence="8" id="KW-1133">Transmembrane helix</keyword>
<dbReference type="Pfam" id="PF00067">
    <property type="entry name" value="p450"/>
    <property type="match status" value="1"/>
</dbReference>
<evidence type="ECO:0000256" key="2">
    <source>
        <dbReference type="ARBA" id="ARBA00010617"/>
    </source>
</evidence>
<dbReference type="GO" id="GO:0020037">
    <property type="term" value="F:heme binding"/>
    <property type="evidence" value="ECO:0007669"/>
    <property type="project" value="InterPro"/>
</dbReference>
<dbReference type="CDD" id="cd11041">
    <property type="entry name" value="CYP503A1-like"/>
    <property type="match status" value="1"/>
</dbReference>
<evidence type="ECO:0000256" key="5">
    <source>
        <dbReference type="ARBA" id="ARBA00023004"/>
    </source>
</evidence>
<dbReference type="InterPro" id="IPR002403">
    <property type="entry name" value="Cyt_P450_E_grp-IV"/>
</dbReference>
<comment type="cofactor">
    <cofactor evidence="1 6">
        <name>heme</name>
        <dbReference type="ChEBI" id="CHEBI:30413"/>
    </cofactor>
</comment>
<accession>A0A9P3GL03</accession>
<dbReference type="SUPFAM" id="SSF48264">
    <property type="entry name" value="Cytochrome P450"/>
    <property type="match status" value="1"/>
</dbReference>
<evidence type="ECO:0000256" key="6">
    <source>
        <dbReference type="PIRSR" id="PIRSR602403-1"/>
    </source>
</evidence>
<keyword evidence="7" id="KW-0503">Monooxygenase</keyword>
<keyword evidence="4 7" id="KW-0560">Oxidoreductase</keyword>
<evidence type="ECO:0000256" key="3">
    <source>
        <dbReference type="ARBA" id="ARBA00022723"/>
    </source>
</evidence>
<dbReference type="Gene3D" id="1.10.630.10">
    <property type="entry name" value="Cytochrome P450"/>
    <property type="match status" value="1"/>
</dbReference>
<comment type="similarity">
    <text evidence="2 7">Belongs to the cytochrome P450 family.</text>
</comment>
<evidence type="ECO:0000256" key="8">
    <source>
        <dbReference type="SAM" id="Phobius"/>
    </source>
</evidence>
<keyword evidence="8" id="KW-0472">Membrane</keyword>
<name>A0A9P3GL03_9APHY</name>
<dbReference type="PRINTS" id="PR00465">
    <property type="entry name" value="EP450IV"/>
</dbReference>
<dbReference type="InterPro" id="IPR017972">
    <property type="entry name" value="Cyt_P450_CS"/>
</dbReference>
<dbReference type="InterPro" id="IPR036396">
    <property type="entry name" value="Cyt_P450_sf"/>
</dbReference>
<dbReference type="GO" id="GO:0005506">
    <property type="term" value="F:iron ion binding"/>
    <property type="evidence" value="ECO:0007669"/>
    <property type="project" value="InterPro"/>
</dbReference>
<evidence type="ECO:0000313" key="10">
    <source>
        <dbReference type="Proteomes" id="UP000703269"/>
    </source>
</evidence>
<evidence type="ECO:0000256" key="4">
    <source>
        <dbReference type="ARBA" id="ARBA00023002"/>
    </source>
</evidence>
<evidence type="ECO:0000313" key="9">
    <source>
        <dbReference type="EMBL" id="GJE97803.1"/>
    </source>
</evidence>
<dbReference type="GO" id="GO:0016705">
    <property type="term" value="F:oxidoreductase activity, acting on paired donors, with incorporation or reduction of molecular oxygen"/>
    <property type="evidence" value="ECO:0007669"/>
    <property type="project" value="InterPro"/>
</dbReference>
<gene>
    <name evidence="9" type="ORF">PsYK624_140250</name>
</gene>
<keyword evidence="3 6" id="KW-0479">Metal-binding</keyword>
<evidence type="ECO:0000256" key="1">
    <source>
        <dbReference type="ARBA" id="ARBA00001971"/>
    </source>
</evidence>
<reference evidence="9 10" key="1">
    <citation type="submission" date="2021-08" db="EMBL/GenBank/DDBJ databases">
        <title>Draft Genome Sequence of Phanerochaete sordida strain YK-624.</title>
        <authorList>
            <person name="Mori T."/>
            <person name="Dohra H."/>
            <person name="Suzuki T."/>
            <person name="Kawagishi H."/>
            <person name="Hirai H."/>
        </authorList>
    </citation>
    <scope>NUCLEOTIDE SEQUENCE [LARGE SCALE GENOMIC DNA]</scope>
    <source>
        <strain evidence="9 10">YK-624</strain>
    </source>
</reference>
<keyword evidence="8" id="KW-0812">Transmembrane</keyword>
<keyword evidence="6 7" id="KW-0349">Heme</keyword>